<dbReference type="EMBL" id="RRYP01006174">
    <property type="protein sequence ID" value="TNV81416.1"/>
    <property type="molecule type" value="Genomic_DNA"/>
</dbReference>
<dbReference type="Proteomes" id="UP000785679">
    <property type="component" value="Unassembled WGS sequence"/>
</dbReference>
<keyword evidence="2" id="KW-1185">Reference proteome</keyword>
<gene>
    <name evidence="1" type="ORF">FGO68_gene9706</name>
</gene>
<reference evidence="1" key="1">
    <citation type="submission" date="2019-06" db="EMBL/GenBank/DDBJ databases">
        <authorList>
            <person name="Zheng W."/>
        </authorList>
    </citation>
    <scope>NUCLEOTIDE SEQUENCE</scope>
    <source>
        <strain evidence="1">QDHG01</strain>
    </source>
</reference>
<organism evidence="1 2">
    <name type="scientific">Halteria grandinella</name>
    <dbReference type="NCBI Taxonomy" id="5974"/>
    <lineage>
        <taxon>Eukaryota</taxon>
        <taxon>Sar</taxon>
        <taxon>Alveolata</taxon>
        <taxon>Ciliophora</taxon>
        <taxon>Intramacronucleata</taxon>
        <taxon>Spirotrichea</taxon>
        <taxon>Stichotrichia</taxon>
        <taxon>Sporadotrichida</taxon>
        <taxon>Halteriidae</taxon>
        <taxon>Halteria</taxon>
    </lineage>
</organism>
<comment type="caution">
    <text evidence="1">The sequence shown here is derived from an EMBL/GenBank/DDBJ whole genome shotgun (WGS) entry which is preliminary data.</text>
</comment>
<protein>
    <submittedName>
        <fullName evidence="1">Uncharacterized protein</fullName>
    </submittedName>
</protein>
<dbReference type="AlphaFoldDB" id="A0A8J8NWC7"/>
<sequence length="78" mass="8891">MADGTRQLIRKIQLAMFMKVIQMQMASKSSAMVSTLVKCEMDREKATDCFTRQTQTIFPTYLTAIGCRVFQQGADYIL</sequence>
<name>A0A8J8NWC7_HALGN</name>
<evidence type="ECO:0000313" key="1">
    <source>
        <dbReference type="EMBL" id="TNV81416.1"/>
    </source>
</evidence>
<evidence type="ECO:0000313" key="2">
    <source>
        <dbReference type="Proteomes" id="UP000785679"/>
    </source>
</evidence>
<proteinExistence type="predicted"/>
<accession>A0A8J8NWC7</accession>